<dbReference type="EMBL" id="GG745373">
    <property type="protein sequence ID" value="KNE71694.1"/>
    <property type="molecule type" value="Genomic_DNA"/>
</dbReference>
<organism evidence="3 4">
    <name type="scientific">Allomyces macrogynus (strain ATCC 38327)</name>
    <name type="common">Allomyces javanicus var. macrogynus</name>
    <dbReference type="NCBI Taxonomy" id="578462"/>
    <lineage>
        <taxon>Eukaryota</taxon>
        <taxon>Fungi</taxon>
        <taxon>Fungi incertae sedis</taxon>
        <taxon>Blastocladiomycota</taxon>
        <taxon>Blastocladiomycetes</taxon>
        <taxon>Blastocladiales</taxon>
        <taxon>Blastocladiaceae</taxon>
        <taxon>Allomyces</taxon>
    </lineage>
</organism>
<dbReference type="Pfam" id="PF02002">
    <property type="entry name" value="TFIIE_alpha"/>
    <property type="match status" value="1"/>
</dbReference>
<dbReference type="InterPro" id="IPR039997">
    <property type="entry name" value="TFE"/>
</dbReference>
<feature type="compositionally biased region" description="Basic and acidic residues" evidence="1">
    <location>
        <begin position="349"/>
        <end position="370"/>
    </location>
</feature>
<evidence type="ECO:0000256" key="1">
    <source>
        <dbReference type="SAM" id="MobiDB-lite"/>
    </source>
</evidence>
<evidence type="ECO:0000313" key="3">
    <source>
        <dbReference type="EMBL" id="KNE71694.1"/>
    </source>
</evidence>
<dbReference type="GO" id="GO:0005673">
    <property type="term" value="C:transcription factor TFIIE complex"/>
    <property type="evidence" value="ECO:0007669"/>
    <property type="project" value="TreeGrafter"/>
</dbReference>
<proteinExistence type="predicted"/>
<feature type="region of interest" description="Disordered" evidence="1">
    <location>
        <begin position="390"/>
        <end position="412"/>
    </location>
</feature>
<dbReference type="PANTHER" id="PTHR13097:SF7">
    <property type="entry name" value="GENERAL TRANSCRIPTION FACTOR IIE SUBUNIT 1"/>
    <property type="match status" value="1"/>
</dbReference>
<dbReference type="OrthoDB" id="361102at2759"/>
<dbReference type="eggNOG" id="KOG2593">
    <property type="taxonomic scope" value="Eukaryota"/>
</dbReference>
<dbReference type="VEuPathDB" id="FungiDB:AMAG_16246"/>
<sequence length="483" mass="54948">MIKVLPANEEPAEPALTPDDYVPLKQLVRRTMRTFFEPKETIIMDFLTSTPLPAPILDMDLGKVLGVTAKEVGHMVARLVTHRLLRKEQKEDAAKKGATKPSLRNVYFLDYKQFLDVMKWKLYTMQQITKQKIEYNMDARGYECPECGRQYTILQAQSRIHCYVDARGETTFEFRCEAHPETKLEERDADDTTGADELGRLSEQQRPLLDLIRQCDTIKLPRYSVRDIVEQLKLDKKEREEREKQAAAAGGGLAVSAEGGVGMAATVTVEISRDGEIERKRLEEAEKLRKENELPKWHRYSMVTGEPTEHVEENMLVEDELVEEDNDDDDDYPQEYLAHLSQLTTSSTGDKRTRSDDSDDDHSGHDHDDLMSVDGSPYAAHVKRRRVDPFYSGAPPYPPSSVSPSGSSYIDPEFSAMSEDEAEDVDDDMFERVPLDPLPPAMVWVAGELMPLSKVGEAERERMSVDEYEAYYDTCVEHEVVAV</sequence>
<accession>A0A0L0TAW5</accession>
<name>A0A0L0TAW5_ALLM3</name>
<dbReference type="InterPro" id="IPR024550">
    <property type="entry name" value="TFIIEa/SarR/Rpc3_HTH_dom"/>
</dbReference>
<keyword evidence="4" id="KW-1185">Reference proteome</keyword>
<dbReference type="GO" id="GO:0006367">
    <property type="term" value="P:transcription initiation at RNA polymerase II promoter"/>
    <property type="evidence" value="ECO:0007669"/>
    <property type="project" value="InterPro"/>
</dbReference>
<evidence type="ECO:0000313" key="4">
    <source>
        <dbReference type="Proteomes" id="UP000054350"/>
    </source>
</evidence>
<evidence type="ECO:0000259" key="2">
    <source>
        <dbReference type="SMART" id="SM00531"/>
    </source>
</evidence>
<feature type="compositionally biased region" description="Low complexity" evidence="1">
    <location>
        <begin position="402"/>
        <end position="412"/>
    </location>
</feature>
<dbReference type="PANTHER" id="PTHR13097">
    <property type="entry name" value="TRANSCRIPTION INITIATION FACTOR IIE, ALPHA SUBUNIT"/>
    <property type="match status" value="1"/>
</dbReference>
<protein>
    <recommendedName>
        <fullName evidence="2">Transcription initiation factor IIE subunit alpha N-terminal domain-containing protein</fullName>
    </recommendedName>
</protein>
<feature type="domain" description="Transcription initiation factor IIE subunit alpha N-terminal" evidence="2">
    <location>
        <begin position="38"/>
        <end position="186"/>
    </location>
</feature>
<dbReference type="Proteomes" id="UP000054350">
    <property type="component" value="Unassembled WGS sequence"/>
</dbReference>
<reference evidence="3 4" key="1">
    <citation type="submission" date="2009-11" db="EMBL/GenBank/DDBJ databases">
        <title>Annotation of Allomyces macrogynus ATCC 38327.</title>
        <authorList>
            <consortium name="The Broad Institute Genome Sequencing Platform"/>
            <person name="Russ C."/>
            <person name="Cuomo C."/>
            <person name="Burger G."/>
            <person name="Gray M.W."/>
            <person name="Holland P.W.H."/>
            <person name="King N."/>
            <person name="Lang F.B.F."/>
            <person name="Roger A.J."/>
            <person name="Ruiz-Trillo I."/>
            <person name="Young S.K."/>
            <person name="Zeng Q."/>
            <person name="Gargeya S."/>
            <person name="Fitzgerald M."/>
            <person name="Haas B."/>
            <person name="Abouelleil A."/>
            <person name="Alvarado L."/>
            <person name="Arachchi H.M."/>
            <person name="Berlin A."/>
            <person name="Chapman S.B."/>
            <person name="Gearin G."/>
            <person name="Goldberg J."/>
            <person name="Griggs A."/>
            <person name="Gujja S."/>
            <person name="Hansen M."/>
            <person name="Heiman D."/>
            <person name="Howarth C."/>
            <person name="Larimer J."/>
            <person name="Lui A."/>
            <person name="MacDonald P.J.P."/>
            <person name="McCowen C."/>
            <person name="Montmayeur A."/>
            <person name="Murphy C."/>
            <person name="Neiman D."/>
            <person name="Pearson M."/>
            <person name="Priest M."/>
            <person name="Roberts A."/>
            <person name="Saif S."/>
            <person name="Shea T."/>
            <person name="Sisk P."/>
            <person name="Stolte C."/>
            <person name="Sykes S."/>
            <person name="Wortman J."/>
            <person name="Nusbaum C."/>
            <person name="Birren B."/>
        </authorList>
    </citation>
    <scope>NUCLEOTIDE SEQUENCE [LARGE SCALE GENOMIC DNA]</scope>
    <source>
        <strain evidence="3 4">ATCC 38327</strain>
    </source>
</reference>
<dbReference type="InterPro" id="IPR002853">
    <property type="entry name" value="TFIIE_asu"/>
</dbReference>
<dbReference type="OMA" id="DYEQCIN"/>
<gene>
    <name evidence="3" type="ORF">AMAG_16246</name>
</gene>
<feature type="region of interest" description="Disordered" evidence="1">
    <location>
        <begin position="341"/>
        <end position="375"/>
    </location>
</feature>
<dbReference type="STRING" id="578462.A0A0L0TAW5"/>
<reference evidence="4" key="2">
    <citation type="submission" date="2009-11" db="EMBL/GenBank/DDBJ databases">
        <title>The Genome Sequence of Allomyces macrogynus strain ATCC 38327.</title>
        <authorList>
            <consortium name="The Broad Institute Genome Sequencing Platform"/>
            <person name="Russ C."/>
            <person name="Cuomo C."/>
            <person name="Shea T."/>
            <person name="Young S.K."/>
            <person name="Zeng Q."/>
            <person name="Koehrsen M."/>
            <person name="Haas B."/>
            <person name="Borodovsky M."/>
            <person name="Guigo R."/>
            <person name="Alvarado L."/>
            <person name="Berlin A."/>
            <person name="Borenstein D."/>
            <person name="Chen Z."/>
            <person name="Engels R."/>
            <person name="Freedman E."/>
            <person name="Gellesch M."/>
            <person name="Goldberg J."/>
            <person name="Griggs A."/>
            <person name="Gujja S."/>
            <person name="Heiman D."/>
            <person name="Hepburn T."/>
            <person name="Howarth C."/>
            <person name="Jen D."/>
            <person name="Larson L."/>
            <person name="Lewis B."/>
            <person name="Mehta T."/>
            <person name="Park D."/>
            <person name="Pearson M."/>
            <person name="Roberts A."/>
            <person name="Saif S."/>
            <person name="Shenoy N."/>
            <person name="Sisk P."/>
            <person name="Stolte C."/>
            <person name="Sykes S."/>
            <person name="Walk T."/>
            <person name="White J."/>
            <person name="Yandava C."/>
            <person name="Burger G."/>
            <person name="Gray M.W."/>
            <person name="Holland P.W.H."/>
            <person name="King N."/>
            <person name="Lang F.B.F."/>
            <person name="Roger A.J."/>
            <person name="Ruiz-Trillo I."/>
            <person name="Lander E."/>
            <person name="Nusbaum C."/>
        </authorList>
    </citation>
    <scope>NUCLEOTIDE SEQUENCE [LARGE SCALE GENOMIC DNA]</scope>
    <source>
        <strain evidence="4">ATCC 38327</strain>
    </source>
</reference>
<dbReference type="SMART" id="SM00531">
    <property type="entry name" value="TFIIE"/>
    <property type="match status" value="1"/>
</dbReference>
<dbReference type="AlphaFoldDB" id="A0A0L0TAW5"/>